<dbReference type="Proteomes" id="UP000887578">
    <property type="component" value="Unplaced"/>
</dbReference>
<name>A0A914Q4U1_9BILA</name>
<proteinExistence type="predicted"/>
<accession>A0A914Q4U1</accession>
<dbReference type="WBParaSite" id="PDA_v2.g25894.t1">
    <property type="protein sequence ID" value="PDA_v2.g25894.t1"/>
    <property type="gene ID" value="PDA_v2.g25894"/>
</dbReference>
<evidence type="ECO:0000256" key="1">
    <source>
        <dbReference type="SAM" id="SignalP"/>
    </source>
</evidence>
<dbReference type="AlphaFoldDB" id="A0A914Q4U1"/>
<sequence length="82" mass="9128">MTKYSNIAFLFVIILVVAIMIESNYAQYIDACNEVCRRSNPEKDSCCRAHGSKGSQGCESGRMLCYINDRRGRSLIDVLTGA</sequence>
<feature type="chain" id="PRO_5037448547" evidence="1">
    <location>
        <begin position="27"/>
        <end position="82"/>
    </location>
</feature>
<feature type="signal peptide" evidence="1">
    <location>
        <begin position="1"/>
        <end position="26"/>
    </location>
</feature>
<evidence type="ECO:0000313" key="2">
    <source>
        <dbReference type="Proteomes" id="UP000887578"/>
    </source>
</evidence>
<keyword evidence="1" id="KW-0732">Signal</keyword>
<dbReference type="InterPro" id="IPR038203">
    <property type="entry name" value="Diapausin_sf"/>
</dbReference>
<dbReference type="Pfam" id="PF08036">
    <property type="entry name" value="Antimicrobial_6"/>
    <property type="match status" value="1"/>
</dbReference>
<evidence type="ECO:0000313" key="3">
    <source>
        <dbReference type="WBParaSite" id="PDA_v2.g25894.t1"/>
    </source>
</evidence>
<keyword evidence="2" id="KW-1185">Reference proteome</keyword>
<dbReference type="Gene3D" id="3.30.30.120">
    <property type="entry name" value="Diapause-specific peptide"/>
    <property type="match status" value="1"/>
</dbReference>
<reference evidence="3" key="1">
    <citation type="submission" date="2022-11" db="UniProtKB">
        <authorList>
            <consortium name="WormBaseParasite"/>
        </authorList>
    </citation>
    <scope>IDENTIFICATION</scope>
</reference>
<organism evidence="2 3">
    <name type="scientific">Panagrolaimus davidi</name>
    <dbReference type="NCBI Taxonomy" id="227884"/>
    <lineage>
        <taxon>Eukaryota</taxon>
        <taxon>Metazoa</taxon>
        <taxon>Ecdysozoa</taxon>
        <taxon>Nematoda</taxon>
        <taxon>Chromadorea</taxon>
        <taxon>Rhabditida</taxon>
        <taxon>Tylenchina</taxon>
        <taxon>Panagrolaimomorpha</taxon>
        <taxon>Panagrolaimoidea</taxon>
        <taxon>Panagrolaimidae</taxon>
        <taxon>Panagrolaimus</taxon>
    </lineage>
</organism>
<protein>
    <submittedName>
        <fullName evidence="3">Uncharacterized protein</fullName>
    </submittedName>
</protein>